<dbReference type="KEGG" id="hhw:NCTC503_00379"/>
<dbReference type="RefSeq" id="WP_138209186.1">
    <property type="nucleotide sequence ID" value="NZ_CBCRUQ010000008.1"/>
</dbReference>
<dbReference type="EMBL" id="LR590481">
    <property type="protein sequence ID" value="VTQ83574.1"/>
    <property type="molecule type" value="Genomic_DNA"/>
</dbReference>
<protein>
    <submittedName>
        <fullName evidence="1">Uncharacterized protein</fullName>
    </submittedName>
</protein>
<dbReference type="Proteomes" id="UP000308489">
    <property type="component" value="Chromosome 1"/>
</dbReference>
<sequence>MNVEGTEFDEENKGTITLAILGKPMIELEINSKENGEAKIYINYKQAQEMILSLKNVIDTMINKEIKFKSQELKNINTLPIKNDGIIGVNVVTK</sequence>
<name>A0A4U9QXJ4_HATHI</name>
<reference evidence="1 2" key="1">
    <citation type="submission" date="2019-05" db="EMBL/GenBank/DDBJ databases">
        <authorList>
            <consortium name="Pathogen Informatics"/>
        </authorList>
    </citation>
    <scope>NUCLEOTIDE SEQUENCE [LARGE SCALE GENOMIC DNA]</scope>
    <source>
        <strain evidence="1 2">NCTC503</strain>
    </source>
</reference>
<proteinExistence type="predicted"/>
<organism evidence="1 2">
    <name type="scientific">Hathewaya histolytica</name>
    <name type="common">Clostridium histolyticum</name>
    <dbReference type="NCBI Taxonomy" id="1498"/>
    <lineage>
        <taxon>Bacteria</taxon>
        <taxon>Bacillati</taxon>
        <taxon>Bacillota</taxon>
        <taxon>Clostridia</taxon>
        <taxon>Eubacteriales</taxon>
        <taxon>Clostridiaceae</taxon>
        <taxon>Hathewaya</taxon>
    </lineage>
</organism>
<dbReference type="AlphaFoldDB" id="A0A4U9QXJ4"/>
<keyword evidence="2" id="KW-1185">Reference proteome</keyword>
<evidence type="ECO:0000313" key="2">
    <source>
        <dbReference type="Proteomes" id="UP000308489"/>
    </source>
</evidence>
<accession>A0A4U9QXJ4</accession>
<gene>
    <name evidence="1" type="ORF">NCTC503_00379</name>
</gene>
<evidence type="ECO:0000313" key="1">
    <source>
        <dbReference type="EMBL" id="VTQ83574.1"/>
    </source>
</evidence>